<reference evidence="1" key="1">
    <citation type="journal article" date="2023" name="Insect Mol. Biol.">
        <title>Genome sequencing provides insights into the evolution of gene families encoding plant cell wall-degrading enzymes in longhorned beetles.</title>
        <authorList>
            <person name="Shin N.R."/>
            <person name="Okamura Y."/>
            <person name="Kirsch R."/>
            <person name="Pauchet Y."/>
        </authorList>
    </citation>
    <scope>NUCLEOTIDE SEQUENCE</scope>
    <source>
        <strain evidence="1">RBIC_L_NR</strain>
    </source>
</reference>
<name>A0AAV8WRY9_9CUCU</name>
<sequence length="65" mass="7240">MNDFTSLDGSPSLVRMLSQYSPLKNLYTLAADADLTLSHVFELAAHLVYWAKATVIFPVCSTNKY</sequence>
<dbReference type="GO" id="GO:0038202">
    <property type="term" value="P:TORC1 signaling"/>
    <property type="evidence" value="ECO:0007669"/>
    <property type="project" value="TreeGrafter"/>
</dbReference>
<dbReference type="GO" id="GO:0034198">
    <property type="term" value="P:cellular response to amino acid starvation"/>
    <property type="evidence" value="ECO:0007669"/>
    <property type="project" value="TreeGrafter"/>
</dbReference>
<keyword evidence="2" id="KW-1185">Reference proteome</keyword>
<comment type="caution">
    <text evidence="1">The sequence shown here is derived from an EMBL/GenBank/DDBJ whole genome shotgun (WGS) entry which is preliminary data.</text>
</comment>
<organism evidence="1 2">
    <name type="scientific">Rhamnusium bicolor</name>
    <dbReference type="NCBI Taxonomy" id="1586634"/>
    <lineage>
        <taxon>Eukaryota</taxon>
        <taxon>Metazoa</taxon>
        <taxon>Ecdysozoa</taxon>
        <taxon>Arthropoda</taxon>
        <taxon>Hexapoda</taxon>
        <taxon>Insecta</taxon>
        <taxon>Pterygota</taxon>
        <taxon>Neoptera</taxon>
        <taxon>Endopterygota</taxon>
        <taxon>Coleoptera</taxon>
        <taxon>Polyphaga</taxon>
        <taxon>Cucujiformia</taxon>
        <taxon>Chrysomeloidea</taxon>
        <taxon>Cerambycidae</taxon>
        <taxon>Lepturinae</taxon>
        <taxon>Rhagiini</taxon>
        <taxon>Rhamnusium</taxon>
    </lineage>
</organism>
<gene>
    <name evidence="1" type="ORF">NQ314_018417</name>
</gene>
<protein>
    <submittedName>
        <fullName evidence="1">Uncharacterized protein</fullName>
    </submittedName>
</protein>
<dbReference type="Proteomes" id="UP001162156">
    <property type="component" value="Unassembled WGS sequence"/>
</dbReference>
<dbReference type="PANTHER" id="PTHR13153">
    <property type="entry name" value="CGTHBA PROTEIN -14 GENE PROTEIN"/>
    <property type="match status" value="1"/>
</dbReference>
<dbReference type="PANTHER" id="PTHR13153:SF5">
    <property type="entry name" value="GATOR COMPLEX PROTEIN NPRL3"/>
    <property type="match status" value="1"/>
</dbReference>
<dbReference type="GO" id="GO:1990130">
    <property type="term" value="C:GATOR1 complex"/>
    <property type="evidence" value="ECO:0007669"/>
    <property type="project" value="TreeGrafter"/>
</dbReference>
<dbReference type="GO" id="GO:0010508">
    <property type="term" value="P:positive regulation of autophagy"/>
    <property type="evidence" value="ECO:0007669"/>
    <property type="project" value="TreeGrafter"/>
</dbReference>
<dbReference type="EMBL" id="JANEYF010005188">
    <property type="protein sequence ID" value="KAJ8928947.1"/>
    <property type="molecule type" value="Genomic_DNA"/>
</dbReference>
<evidence type="ECO:0000313" key="1">
    <source>
        <dbReference type="EMBL" id="KAJ8928947.1"/>
    </source>
</evidence>
<proteinExistence type="predicted"/>
<dbReference type="AlphaFoldDB" id="A0AAV8WRY9"/>
<evidence type="ECO:0000313" key="2">
    <source>
        <dbReference type="Proteomes" id="UP001162156"/>
    </source>
</evidence>
<accession>A0AAV8WRY9</accession>
<dbReference type="InterPro" id="IPR005365">
    <property type="entry name" value="Npr3"/>
</dbReference>
<dbReference type="GO" id="GO:1904262">
    <property type="term" value="P:negative regulation of TORC1 signaling"/>
    <property type="evidence" value="ECO:0007669"/>
    <property type="project" value="TreeGrafter"/>
</dbReference>